<dbReference type="Proteomes" id="UP001152320">
    <property type="component" value="Chromosome 18"/>
</dbReference>
<evidence type="ECO:0000256" key="2">
    <source>
        <dbReference type="PIRSR" id="PIRSR602401-1"/>
    </source>
</evidence>
<dbReference type="PANTHER" id="PTHR24280:SF4">
    <property type="entry name" value="CYTOCHROME P450 20A1"/>
    <property type="match status" value="1"/>
</dbReference>
<dbReference type="OrthoDB" id="1470350at2759"/>
<proteinExistence type="inferred from homology"/>
<dbReference type="Gene3D" id="1.10.630.10">
    <property type="entry name" value="Cytochrome P450"/>
    <property type="match status" value="1"/>
</dbReference>
<dbReference type="InterPro" id="IPR001128">
    <property type="entry name" value="Cyt_P450"/>
</dbReference>
<evidence type="ECO:0000313" key="4">
    <source>
        <dbReference type="Proteomes" id="UP001152320"/>
    </source>
</evidence>
<reference evidence="3" key="1">
    <citation type="submission" date="2021-10" db="EMBL/GenBank/DDBJ databases">
        <title>Tropical sea cucumber genome reveals ecological adaptation and Cuvierian tubules defense mechanism.</title>
        <authorList>
            <person name="Chen T."/>
        </authorList>
    </citation>
    <scope>NUCLEOTIDE SEQUENCE</scope>
    <source>
        <strain evidence="3">Nanhai2018</strain>
        <tissue evidence="3">Muscle</tissue>
    </source>
</reference>
<dbReference type="GO" id="GO:0016705">
    <property type="term" value="F:oxidoreductase activity, acting on paired donors, with incorporation or reduction of molecular oxygen"/>
    <property type="evidence" value="ECO:0007669"/>
    <property type="project" value="InterPro"/>
</dbReference>
<dbReference type="PRINTS" id="PR00385">
    <property type="entry name" value="P450"/>
</dbReference>
<dbReference type="PRINTS" id="PR00463">
    <property type="entry name" value="EP450I"/>
</dbReference>
<keyword evidence="2" id="KW-0408">Iron</keyword>
<comment type="caution">
    <text evidence="3">The sequence shown here is derived from an EMBL/GenBank/DDBJ whole genome shotgun (WGS) entry which is preliminary data.</text>
</comment>
<evidence type="ECO:0000256" key="1">
    <source>
        <dbReference type="ARBA" id="ARBA00010617"/>
    </source>
</evidence>
<organism evidence="3 4">
    <name type="scientific">Holothuria leucospilota</name>
    <name type="common">Black long sea cucumber</name>
    <name type="synonym">Mertensiothuria leucospilota</name>
    <dbReference type="NCBI Taxonomy" id="206669"/>
    <lineage>
        <taxon>Eukaryota</taxon>
        <taxon>Metazoa</taxon>
        <taxon>Echinodermata</taxon>
        <taxon>Eleutherozoa</taxon>
        <taxon>Echinozoa</taxon>
        <taxon>Holothuroidea</taxon>
        <taxon>Aspidochirotacea</taxon>
        <taxon>Aspidochirotida</taxon>
        <taxon>Holothuriidae</taxon>
        <taxon>Holothuria</taxon>
    </lineage>
</organism>
<dbReference type="GO" id="GO:0004497">
    <property type="term" value="F:monooxygenase activity"/>
    <property type="evidence" value="ECO:0007669"/>
    <property type="project" value="InterPro"/>
</dbReference>
<protein>
    <submittedName>
        <fullName evidence="3">Cytochrome P450 20A1</fullName>
    </submittedName>
</protein>
<dbReference type="Pfam" id="PF00067">
    <property type="entry name" value="p450"/>
    <property type="match status" value="1"/>
</dbReference>
<dbReference type="GO" id="GO:0020037">
    <property type="term" value="F:heme binding"/>
    <property type="evidence" value="ECO:0007669"/>
    <property type="project" value="InterPro"/>
</dbReference>
<gene>
    <name evidence="3" type="ORF">HOLleu_34943</name>
</gene>
<dbReference type="AlphaFoldDB" id="A0A9Q0YNT6"/>
<dbReference type="GO" id="GO:0016020">
    <property type="term" value="C:membrane"/>
    <property type="evidence" value="ECO:0007669"/>
    <property type="project" value="TreeGrafter"/>
</dbReference>
<dbReference type="InterPro" id="IPR002401">
    <property type="entry name" value="Cyt_P450_E_grp-I"/>
</dbReference>
<comment type="similarity">
    <text evidence="1">Belongs to the cytochrome P450 family.</text>
</comment>
<keyword evidence="2" id="KW-0349">Heme</keyword>
<sequence>MFTILAFVATLVSSMLIALVYFRPKLSKNLKVPGLEPVDFNGSGNFPDIKAAGSLHEFLVKLHKQYGPIASFWFGSKLTVSVASPDILKDLKGVFDRPVELFRLLEPLIGSDSIQYCNGTKGRTRRKTTDPAFSHDMLGHFCKNFNELGEEIVAKLASLPENEHIPLCQHSLALTIKGLSQTSFGAYFKSDEMCHKLRHNYEICWHEMEQRLDGSVPDQNSERQQRFNESLKTLKEMVKDIVKLRQESPPQPHERAFIDVLMDHTDLYPESTLLNEAMTYLVGGLQTSGNLLVWTLYFLAAHKDVQEKVFREIVSVVGRNGSIGPDDIVEFHYMKQVINESLRLSVLAPWGAKVQNDDIELGGYVIPKGTPVITALGVVLQDETIWPLPDTFDPERFSPENVKQRHQFAFQPFGLPKRVCPGYRFAYYELTVFLAILIRNFKWSLVDGHVVERSYGLVTSPKEEIWAQVVKRE</sequence>
<dbReference type="InterPro" id="IPR036396">
    <property type="entry name" value="Cyt_P450_sf"/>
</dbReference>
<feature type="binding site" description="axial binding residue" evidence="2">
    <location>
        <position position="420"/>
    </location>
    <ligand>
        <name>heme</name>
        <dbReference type="ChEBI" id="CHEBI:30413"/>
    </ligand>
    <ligandPart>
        <name>Fe</name>
        <dbReference type="ChEBI" id="CHEBI:18248"/>
    </ligandPart>
</feature>
<evidence type="ECO:0000313" key="3">
    <source>
        <dbReference type="EMBL" id="KAJ8024896.1"/>
    </source>
</evidence>
<dbReference type="InterPro" id="IPR052666">
    <property type="entry name" value="CYP450_20A1-like"/>
</dbReference>
<comment type="cofactor">
    <cofactor evidence="2">
        <name>heme</name>
        <dbReference type="ChEBI" id="CHEBI:30413"/>
    </cofactor>
</comment>
<dbReference type="GO" id="GO:0005506">
    <property type="term" value="F:iron ion binding"/>
    <property type="evidence" value="ECO:0007669"/>
    <property type="project" value="InterPro"/>
</dbReference>
<dbReference type="EMBL" id="JAIZAY010000018">
    <property type="protein sequence ID" value="KAJ8024896.1"/>
    <property type="molecule type" value="Genomic_DNA"/>
</dbReference>
<keyword evidence="4" id="KW-1185">Reference proteome</keyword>
<dbReference type="PANTHER" id="PTHR24280">
    <property type="entry name" value="CYTOCHROME P450 20A1"/>
    <property type="match status" value="1"/>
</dbReference>
<keyword evidence="2" id="KW-0479">Metal-binding</keyword>
<name>A0A9Q0YNT6_HOLLE</name>
<accession>A0A9Q0YNT6</accession>
<dbReference type="SUPFAM" id="SSF48264">
    <property type="entry name" value="Cytochrome P450"/>
    <property type="match status" value="1"/>
</dbReference>